<dbReference type="STRING" id="1120920.SAMN03080599_00721"/>
<keyword evidence="4" id="KW-0249">Electron transport</keyword>
<dbReference type="Gene3D" id="3.30.70.20">
    <property type="match status" value="1"/>
</dbReference>
<dbReference type="Proteomes" id="UP000199208">
    <property type="component" value="Unassembled WGS sequence"/>
</dbReference>
<evidence type="ECO:0000256" key="1">
    <source>
        <dbReference type="ARBA" id="ARBA00022448"/>
    </source>
</evidence>
<evidence type="ECO:0000313" key="10">
    <source>
        <dbReference type="Proteomes" id="UP000199208"/>
    </source>
</evidence>
<dbReference type="PROSITE" id="PS51379">
    <property type="entry name" value="4FE4S_FER_2"/>
    <property type="match status" value="2"/>
</dbReference>
<keyword evidence="6" id="KW-0411">Iron-sulfur</keyword>
<dbReference type="GO" id="GO:0005886">
    <property type="term" value="C:plasma membrane"/>
    <property type="evidence" value="ECO:0007669"/>
    <property type="project" value="TreeGrafter"/>
</dbReference>
<evidence type="ECO:0000256" key="3">
    <source>
        <dbReference type="ARBA" id="ARBA00022723"/>
    </source>
</evidence>
<keyword evidence="1" id="KW-0813">Transport</keyword>
<keyword evidence="5" id="KW-0408">Iron</keyword>
<evidence type="ECO:0000256" key="7">
    <source>
        <dbReference type="SAM" id="Phobius"/>
    </source>
</evidence>
<feature type="domain" description="4Fe-4S ferredoxin-type" evidence="8">
    <location>
        <begin position="99"/>
        <end position="128"/>
    </location>
</feature>
<name>A0A1G5RTJ0_9FIRM</name>
<dbReference type="GO" id="GO:0046872">
    <property type="term" value="F:metal ion binding"/>
    <property type="evidence" value="ECO:0007669"/>
    <property type="project" value="UniProtKB-KW"/>
</dbReference>
<dbReference type="SUPFAM" id="SSF54862">
    <property type="entry name" value="4Fe-4S ferredoxins"/>
    <property type="match status" value="1"/>
</dbReference>
<dbReference type="PANTHER" id="PTHR30176:SF3">
    <property type="entry name" value="FERREDOXIN-TYPE PROTEIN NAPH"/>
    <property type="match status" value="1"/>
</dbReference>
<feature type="transmembrane region" description="Helical" evidence="7">
    <location>
        <begin position="12"/>
        <end position="45"/>
    </location>
</feature>
<gene>
    <name evidence="9" type="ORF">SAMN03080599_00721</name>
</gene>
<keyword evidence="7" id="KW-1133">Transmembrane helix</keyword>
<keyword evidence="7" id="KW-0472">Membrane</keyword>
<keyword evidence="2" id="KW-0004">4Fe-4S</keyword>
<evidence type="ECO:0000256" key="4">
    <source>
        <dbReference type="ARBA" id="ARBA00022982"/>
    </source>
</evidence>
<keyword evidence="10" id="KW-1185">Reference proteome</keyword>
<accession>A0A1G5RTJ0</accession>
<reference evidence="9 10" key="1">
    <citation type="submission" date="2016-10" db="EMBL/GenBank/DDBJ databases">
        <authorList>
            <person name="de Groot N.N."/>
        </authorList>
    </citation>
    <scope>NUCLEOTIDE SEQUENCE [LARGE SCALE GENOMIC DNA]</scope>
    <source>
        <strain evidence="9 10">DSM 2784</strain>
    </source>
</reference>
<dbReference type="AlphaFoldDB" id="A0A1G5RTJ0"/>
<dbReference type="PROSITE" id="PS00198">
    <property type="entry name" value="4FE4S_FER_1"/>
    <property type="match status" value="1"/>
</dbReference>
<evidence type="ECO:0000256" key="2">
    <source>
        <dbReference type="ARBA" id="ARBA00022485"/>
    </source>
</evidence>
<keyword evidence="3" id="KW-0479">Metal-binding</keyword>
<dbReference type="PANTHER" id="PTHR30176">
    <property type="entry name" value="FERREDOXIN-TYPE PROTEIN NAPH"/>
    <property type="match status" value="1"/>
</dbReference>
<dbReference type="InterPro" id="IPR017900">
    <property type="entry name" value="4Fe4S_Fe_S_CS"/>
</dbReference>
<dbReference type="InterPro" id="IPR017896">
    <property type="entry name" value="4Fe4S_Fe-S-bd"/>
</dbReference>
<organism evidence="9 10">
    <name type="scientific">Acidaminobacter hydrogenoformans DSM 2784</name>
    <dbReference type="NCBI Taxonomy" id="1120920"/>
    <lineage>
        <taxon>Bacteria</taxon>
        <taxon>Bacillati</taxon>
        <taxon>Bacillota</taxon>
        <taxon>Clostridia</taxon>
        <taxon>Peptostreptococcales</taxon>
        <taxon>Acidaminobacteraceae</taxon>
        <taxon>Acidaminobacter</taxon>
    </lineage>
</organism>
<evidence type="ECO:0000313" key="9">
    <source>
        <dbReference type="EMBL" id="SCZ77317.1"/>
    </source>
</evidence>
<keyword evidence="7" id="KW-0812">Transmembrane</keyword>
<proteinExistence type="predicted"/>
<evidence type="ECO:0000259" key="8">
    <source>
        <dbReference type="PROSITE" id="PS51379"/>
    </source>
</evidence>
<dbReference type="InterPro" id="IPR051684">
    <property type="entry name" value="Electron_Trans/Redox"/>
</dbReference>
<evidence type="ECO:0000256" key="6">
    <source>
        <dbReference type="ARBA" id="ARBA00023014"/>
    </source>
</evidence>
<dbReference type="RefSeq" id="WP_092589500.1">
    <property type="nucleotide sequence ID" value="NZ_FMWL01000002.1"/>
</dbReference>
<dbReference type="GO" id="GO:0051539">
    <property type="term" value="F:4 iron, 4 sulfur cluster binding"/>
    <property type="evidence" value="ECO:0007669"/>
    <property type="project" value="UniProtKB-KW"/>
</dbReference>
<evidence type="ECO:0000256" key="5">
    <source>
        <dbReference type="ARBA" id="ARBA00023004"/>
    </source>
</evidence>
<protein>
    <submittedName>
        <fullName evidence="9">4Fe-4S binding domain-containing protein</fullName>
    </submittedName>
</protein>
<dbReference type="EMBL" id="FMWL01000002">
    <property type="protein sequence ID" value="SCZ77317.1"/>
    <property type="molecule type" value="Genomic_DNA"/>
</dbReference>
<sequence length="162" mass="18163">MISNLTKHRKSIQLVFGLATYLAIFVLQVSLWVVLGVAVVLGAVFGKTFCKWMCPMGFIMEKMTSKLSEDDSKRQMYNYYKLGCPVSWVQGLLNKVSLYKLKTQQETCTSCGICDKACYVTSLNSEFSFFKKDKKAPGAAFNCSKCLKCVEACPTKSIQVRV</sequence>
<dbReference type="Pfam" id="PF12801">
    <property type="entry name" value="Fer4_5"/>
    <property type="match status" value="1"/>
</dbReference>
<dbReference type="OrthoDB" id="9806398at2"/>
<feature type="domain" description="4Fe-4S ferredoxin-type" evidence="8">
    <location>
        <begin position="134"/>
        <end position="162"/>
    </location>
</feature>